<reference evidence="7" key="1">
    <citation type="submission" date="2022-10" db="EMBL/GenBank/DDBJ databases">
        <title>Tapping the CABI collections for fungal endophytes: first genome assemblies for Collariella, Neodidymelliopsis, Ascochyta clinopodiicola, Didymella pomorum, Didymosphaeria variabile, Neocosmospora piperis and Neocucurbitaria cava.</title>
        <authorList>
            <person name="Hill R."/>
        </authorList>
    </citation>
    <scope>NUCLEOTIDE SEQUENCE</scope>
    <source>
        <strain evidence="7">IMI 356814</strain>
    </source>
</reference>
<evidence type="ECO:0000313" key="8">
    <source>
        <dbReference type="Proteomes" id="UP001140560"/>
    </source>
</evidence>
<feature type="region of interest" description="Disordered" evidence="4">
    <location>
        <begin position="584"/>
        <end position="635"/>
    </location>
</feature>
<dbReference type="PANTHER" id="PTHR45626:SF22">
    <property type="entry name" value="DNA REPAIR PROTEIN RAD5"/>
    <property type="match status" value="1"/>
</dbReference>
<keyword evidence="2" id="KW-0378">Hydrolase</keyword>
<keyword evidence="1" id="KW-0547">Nucleotide-binding</keyword>
<dbReference type="Gene3D" id="3.40.50.300">
    <property type="entry name" value="P-loop containing nucleotide triphosphate hydrolases"/>
    <property type="match status" value="1"/>
</dbReference>
<dbReference type="GO" id="GO:0005524">
    <property type="term" value="F:ATP binding"/>
    <property type="evidence" value="ECO:0007669"/>
    <property type="project" value="UniProtKB-KW"/>
</dbReference>
<keyword evidence="8" id="KW-1185">Reference proteome</keyword>
<organism evidence="7 8">
    <name type="scientific">Neocucurbitaria cava</name>
    <dbReference type="NCBI Taxonomy" id="798079"/>
    <lineage>
        <taxon>Eukaryota</taxon>
        <taxon>Fungi</taxon>
        <taxon>Dikarya</taxon>
        <taxon>Ascomycota</taxon>
        <taxon>Pezizomycotina</taxon>
        <taxon>Dothideomycetes</taxon>
        <taxon>Pleosporomycetidae</taxon>
        <taxon>Pleosporales</taxon>
        <taxon>Pleosporineae</taxon>
        <taxon>Cucurbitariaceae</taxon>
        <taxon>Neocucurbitaria</taxon>
    </lineage>
</organism>
<dbReference type="InterPro" id="IPR014001">
    <property type="entry name" value="Helicase_ATP-bd"/>
</dbReference>
<dbReference type="InterPro" id="IPR001650">
    <property type="entry name" value="Helicase_C-like"/>
</dbReference>
<dbReference type="EMBL" id="JAPEUY010000013">
    <property type="protein sequence ID" value="KAJ4367068.1"/>
    <property type="molecule type" value="Genomic_DNA"/>
</dbReference>
<feature type="domain" description="Helicase C-terminal" evidence="6">
    <location>
        <begin position="642"/>
        <end position="830"/>
    </location>
</feature>
<comment type="caution">
    <text evidence="7">The sequence shown here is derived from an EMBL/GenBank/DDBJ whole genome shotgun (WGS) entry which is preliminary data.</text>
</comment>
<dbReference type="SMART" id="SM00487">
    <property type="entry name" value="DEXDc"/>
    <property type="match status" value="1"/>
</dbReference>
<evidence type="ECO:0000259" key="5">
    <source>
        <dbReference type="PROSITE" id="PS51192"/>
    </source>
</evidence>
<dbReference type="PANTHER" id="PTHR45626">
    <property type="entry name" value="TRANSCRIPTION TERMINATION FACTOR 2-RELATED"/>
    <property type="match status" value="1"/>
</dbReference>
<evidence type="ECO:0000313" key="7">
    <source>
        <dbReference type="EMBL" id="KAJ4367068.1"/>
    </source>
</evidence>
<feature type="region of interest" description="Disordered" evidence="4">
    <location>
        <begin position="856"/>
        <end position="893"/>
    </location>
</feature>
<dbReference type="SMART" id="SM00490">
    <property type="entry name" value="HELICc"/>
    <property type="match status" value="1"/>
</dbReference>
<dbReference type="CDD" id="cd18793">
    <property type="entry name" value="SF2_C_SNF"/>
    <property type="match status" value="1"/>
</dbReference>
<dbReference type="GO" id="GO:0016787">
    <property type="term" value="F:hydrolase activity"/>
    <property type="evidence" value="ECO:0007669"/>
    <property type="project" value="UniProtKB-KW"/>
</dbReference>
<evidence type="ECO:0000259" key="6">
    <source>
        <dbReference type="PROSITE" id="PS51194"/>
    </source>
</evidence>
<protein>
    <submittedName>
        <fullName evidence="7">Uncharacterized protein</fullName>
    </submittedName>
</protein>
<dbReference type="GO" id="GO:0008094">
    <property type="term" value="F:ATP-dependent activity, acting on DNA"/>
    <property type="evidence" value="ECO:0007669"/>
    <property type="project" value="TreeGrafter"/>
</dbReference>
<evidence type="ECO:0000256" key="2">
    <source>
        <dbReference type="ARBA" id="ARBA00022801"/>
    </source>
</evidence>
<dbReference type="Pfam" id="PF00176">
    <property type="entry name" value="SNF2-rel_dom"/>
    <property type="match status" value="1"/>
</dbReference>
<dbReference type="InterPro" id="IPR038718">
    <property type="entry name" value="SNF2-like_sf"/>
</dbReference>
<dbReference type="OrthoDB" id="3798703at2759"/>
<name>A0A9W8Y457_9PLEO</name>
<dbReference type="Gene3D" id="3.40.50.10810">
    <property type="entry name" value="Tandem AAA-ATPase domain"/>
    <property type="match status" value="1"/>
</dbReference>
<evidence type="ECO:0000256" key="3">
    <source>
        <dbReference type="ARBA" id="ARBA00022840"/>
    </source>
</evidence>
<feature type="domain" description="Helicase ATP-binding" evidence="5">
    <location>
        <begin position="166"/>
        <end position="371"/>
    </location>
</feature>
<dbReference type="GO" id="GO:0006281">
    <property type="term" value="P:DNA repair"/>
    <property type="evidence" value="ECO:0007669"/>
    <property type="project" value="TreeGrafter"/>
</dbReference>
<evidence type="ECO:0000256" key="4">
    <source>
        <dbReference type="SAM" id="MobiDB-lite"/>
    </source>
</evidence>
<dbReference type="SUPFAM" id="SSF52540">
    <property type="entry name" value="P-loop containing nucleoside triphosphate hydrolases"/>
    <property type="match status" value="2"/>
</dbReference>
<dbReference type="GO" id="GO:0005634">
    <property type="term" value="C:nucleus"/>
    <property type="evidence" value="ECO:0007669"/>
    <property type="project" value="TreeGrafter"/>
</dbReference>
<dbReference type="InterPro" id="IPR000330">
    <property type="entry name" value="SNF2_N"/>
</dbReference>
<dbReference type="InterPro" id="IPR050628">
    <property type="entry name" value="SNF2_RAD54_helicase_TF"/>
</dbReference>
<gene>
    <name evidence="7" type="ORF">N0V83_007598</name>
</gene>
<evidence type="ECO:0000256" key="1">
    <source>
        <dbReference type="ARBA" id="ARBA00022741"/>
    </source>
</evidence>
<dbReference type="Pfam" id="PF00271">
    <property type="entry name" value="Helicase_C"/>
    <property type="match status" value="1"/>
</dbReference>
<dbReference type="Proteomes" id="UP001140560">
    <property type="component" value="Unassembled WGS sequence"/>
</dbReference>
<dbReference type="InterPro" id="IPR049730">
    <property type="entry name" value="SNF2/RAD54-like_C"/>
</dbReference>
<dbReference type="PROSITE" id="PS51192">
    <property type="entry name" value="HELICASE_ATP_BIND_1"/>
    <property type="match status" value="1"/>
</dbReference>
<feature type="compositionally biased region" description="Acidic residues" evidence="4">
    <location>
        <begin position="595"/>
        <end position="623"/>
    </location>
</feature>
<accession>A0A9W8Y457</accession>
<keyword evidence="3" id="KW-0067">ATP-binding</keyword>
<sequence>MSSSAIRALLQSTKGLHEQLTTGVDTEKALEEASKHFSSQIHEGSFLIDPHTVGEEPVSKYKPEKSRTREESIARLRWCTRLDSTPDGEESDGSDSASSVSELERLVGRYTLTINEEYYLLEEYLGKEREEIIREMCDIRDQELPDPLTAARARFPWQKTGTAMMKKSRKTFGGCINMDEMGLGKTIQTLDDIVDQERRENDAYSLVCTEKAVLTTWAREGGKSYIEGHQPRVMILDDTRISFADLWEGDFDIVVASYASIMYQFHRQQKFKRFVGLWRFSGREEAMRIAEKERLPTKRPTLPVFTALLEILPFRIPIKVLDEAHRLKKWSGKQRAAIQAVLSETVNLLSGTPCGNVWTDIFALCALLPYEPFIGRAEYIKVFIPAHAASRHKPPTSVEFANIVRYLLGFSFGRTVDQLNIPGIIYEPDFEFELDGVVSEKTLWLIDKFIRIARMKSEEATLNEEEMKTAMGYCTKAEQESGFPVLATYSEKQLKAMKEKPLDMTNSRILFGGAVNDERDRMILEHGRLPEWAETSIDELSGAAYTKAMIQWLIDRGFAHIYASREEGSIDPAFEDTDITSAAPKTRGKRNLDTFMDEDFDPTANEDDLQDLLDEELEPDDDNTPGIAGKQKRKEKKSKFDKFQEDVKAMSDDQIFTPRCNALMVVYQRIQENFPGEKMIIWSRFYKALVLIGEAFRRSKKLTPPIYSGLLDTKERTSMLGRWEHDQLTPSSVPILFQAKAGGTGLTVNAASQVIFFDPWWNKLDEAQAERRCVRLGQKKEVHVWRLIALNSFADAIICAGGLRKLLIIDRLMAALRPPKGTELTIPKHTVQVGGIGYINYDYYKNLDEKAKREQEGAIEEARAGAEAGEIEEGTPAKRAKSELAEMDNNSGEQSDLEMNLFHEGSNQDDAGVYDFEVPEIFEEVGV</sequence>
<dbReference type="AlphaFoldDB" id="A0A9W8Y457"/>
<proteinExistence type="predicted"/>
<dbReference type="InterPro" id="IPR027417">
    <property type="entry name" value="P-loop_NTPase"/>
</dbReference>
<dbReference type="PROSITE" id="PS51194">
    <property type="entry name" value="HELICASE_CTER"/>
    <property type="match status" value="1"/>
</dbReference>